<evidence type="ECO:0000256" key="1">
    <source>
        <dbReference type="SAM" id="Phobius"/>
    </source>
</evidence>
<protein>
    <submittedName>
        <fullName evidence="2">Uncharacterized protein</fullName>
    </submittedName>
</protein>
<gene>
    <name evidence="2" type="ORF">CKS_0195</name>
</gene>
<dbReference type="EMBL" id="AHIE01000002">
    <property type="protein sequence ID" value="EHU01753.1"/>
    <property type="molecule type" value="Genomic_DNA"/>
</dbReference>
<dbReference type="PATRIC" id="fig|660596.6.peg.429"/>
<sequence length="34" mass="3729">MNQSGLLMSLGGRLLVALMLIAVLALAMWWVMQP</sequence>
<organism evidence="2 3">
    <name type="scientific">Pantoea stewartii subsp. stewartii DC283</name>
    <dbReference type="NCBI Taxonomy" id="660596"/>
    <lineage>
        <taxon>Bacteria</taxon>
        <taxon>Pseudomonadati</taxon>
        <taxon>Pseudomonadota</taxon>
        <taxon>Gammaproteobacteria</taxon>
        <taxon>Enterobacterales</taxon>
        <taxon>Erwiniaceae</taxon>
        <taxon>Pantoea</taxon>
    </lineage>
</organism>
<dbReference type="Proteomes" id="UP000005050">
    <property type="component" value="Unassembled WGS sequence"/>
</dbReference>
<accession>H3R990</accession>
<evidence type="ECO:0000313" key="3">
    <source>
        <dbReference type="Proteomes" id="UP000005050"/>
    </source>
</evidence>
<dbReference type="AlphaFoldDB" id="H3R990"/>
<proteinExistence type="predicted"/>
<keyword evidence="1" id="KW-1133">Transmembrane helix</keyword>
<feature type="transmembrane region" description="Helical" evidence="1">
    <location>
        <begin position="12"/>
        <end position="32"/>
    </location>
</feature>
<reference evidence="2 3" key="1">
    <citation type="journal article" date="2012" name="Mol. Microbiol.">
        <title>The genetic and structural basis of two distinct terminal side branch residues in stewartan and amylovoran exopolysaccharides and their potential role in host adaptation.</title>
        <authorList>
            <person name="Wang X."/>
            <person name="Yang F."/>
            <person name="von Bodman S.B."/>
        </authorList>
    </citation>
    <scope>NUCLEOTIDE SEQUENCE [LARGE SCALE GENOMIC DNA]</scope>
    <source>
        <strain evidence="2 3">DC283</strain>
    </source>
</reference>
<evidence type="ECO:0000313" key="2">
    <source>
        <dbReference type="EMBL" id="EHU01753.1"/>
    </source>
</evidence>
<comment type="caution">
    <text evidence="2">The sequence shown here is derived from an EMBL/GenBank/DDBJ whole genome shotgun (WGS) entry which is preliminary data.</text>
</comment>
<keyword evidence="1" id="KW-0472">Membrane</keyword>
<keyword evidence="1" id="KW-0812">Transmembrane</keyword>
<name>H3R990_PANSE</name>